<organism evidence="1">
    <name type="scientific">marine sediment metagenome</name>
    <dbReference type="NCBI Taxonomy" id="412755"/>
    <lineage>
        <taxon>unclassified sequences</taxon>
        <taxon>metagenomes</taxon>
        <taxon>ecological metagenomes</taxon>
    </lineage>
</organism>
<reference evidence="1" key="1">
    <citation type="journal article" date="2015" name="Nature">
        <title>Complex archaea that bridge the gap between prokaryotes and eukaryotes.</title>
        <authorList>
            <person name="Spang A."/>
            <person name="Saw J.H."/>
            <person name="Jorgensen S.L."/>
            <person name="Zaremba-Niedzwiedzka K."/>
            <person name="Martijn J."/>
            <person name="Lind A.E."/>
            <person name="van Eijk R."/>
            <person name="Schleper C."/>
            <person name="Guy L."/>
            <person name="Ettema T.J."/>
        </authorList>
    </citation>
    <scope>NUCLEOTIDE SEQUENCE</scope>
</reference>
<sequence length="107" mass="12128">MSDITKLYVTDGGTLTLIEPCREDFSMRNEPSRSTQKTLDLLADNGILTSVVYGDKDAEENSDERYYSVTILFRAEGRVSDPPKQATTYIEAVKIAYKLAKQLKWIE</sequence>
<accession>A0A0F9G357</accession>
<dbReference type="EMBL" id="LAZR01019278">
    <property type="protein sequence ID" value="KKL93123.1"/>
    <property type="molecule type" value="Genomic_DNA"/>
</dbReference>
<comment type="caution">
    <text evidence="1">The sequence shown here is derived from an EMBL/GenBank/DDBJ whole genome shotgun (WGS) entry which is preliminary data.</text>
</comment>
<proteinExistence type="predicted"/>
<evidence type="ECO:0000313" key="1">
    <source>
        <dbReference type="EMBL" id="KKL93123.1"/>
    </source>
</evidence>
<dbReference type="AlphaFoldDB" id="A0A0F9G357"/>
<protein>
    <submittedName>
        <fullName evidence="1">Uncharacterized protein</fullName>
    </submittedName>
</protein>
<gene>
    <name evidence="1" type="ORF">LCGC14_1877840</name>
</gene>
<name>A0A0F9G357_9ZZZZ</name>